<dbReference type="GO" id="GO:0016491">
    <property type="term" value="F:oxidoreductase activity"/>
    <property type="evidence" value="ECO:0007669"/>
    <property type="project" value="InterPro"/>
</dbReference>
<dbReference type="Proteomes" id="UP001300672">
    <property type="component" value="Chromosome"/>
</dbReference>
<dbReference type="InterPro" id="IPR001853">
    <property type="entry name" value="DSBA-like_thioredoxin_dom"/>
</dbReference>
<feature type="domain" description="DSBA-like thioredoxin" evidence="1">
    <location>
        <begin position="13"/>
        <end position="213"/>
    </location>
</feature>
<dbReference type="PANTHER" id="PTHR13887">
    <property type="entry name" value="GLUTATHIONE S-TRANSFERASE KAPPA"/>
    <property type="match status" value="1"/>
</dbReference>
<dbReference type="PANTHER" id="PTHR13887:SF41">
    <property type="entry name" value="THIOREDOXIN SUPERFAMILY PROTEIN"/>
    <property type="match status" value="1"/>
</dbReference>
<dbReference type="KEGG" id="tdu:QJT80_10930"/>
<proteinExistence type="predicted"/>
<dbReference type="SUPFAM" id="SSF52833">
    <property type="entry name" value="Thioredoxin-like"/>
    <property type="match status" value="1"/>
</dbReference>
<gene>
    <name evidence="2" type="ORF">QJT80_10930</name>
</gene>
<sequence>MGTVATPQNLVKVDIWSDVFCPYCFIGKRRLFNVAQQAGYQLDVVWHSFELNPSESPEFKEGLVPKIAKKYGMTEAQSIESQKRIAQVATTEGIDFQWQKARPTNSFDAHRLIHLAASFGLANEAEEALFLAYMTQGKLISDHAVLQDIGKKLGIPAPTVKAMLESRQFTQDVRQDELMARELGISGVPFFIFNDRLTVSGAQSRATFQEALKQAASDFPLPASAIKQPSATNDNAGICTDDVCTIPNAR</sequence>
<name>A0AA95H8G5_9GAMM</name>
<reference evidence="2" key="1">
    <citation type="journal article" date="2023" name="Int. J. Mol. Sci.">
        <title>Metagenomics Revealed a New Genus 'Candidatus Thiocaldithrix dubininis' gen. nov., sp. nov. and a New Species 'Candidatus Thiothrix putei' sp. nov. in the Family Thiotrichaceae, Some Members of Which Have Traits of Both Na+- and H+-Motive Energetics.</title>
        <authorList>
            <person name="Ravin N.V."/>
            <person name="Muntyan M.S."/>
            <person name="Smolyakov D.D."/>
            <person name="Rudenko T.S."/>
            <person name="Beletsky A.V."/>
            <person name="Mardanov A.V."/>
            <person name="Grabovich M.Y."/>
        </authorList>
    </citation>
    <scope>NUCLEOTIDE SEQUENCE</scope>
    <source>
        <strain evidence="2">GKL-01</strain>
    </source>
</reference>
<dbReference type="InterPro" id="IPR036249">
    <property type="entry name" value="Thioredoxin-like_sf"/>
</dbReference>
<evidence type="ECO:0000259" key="1">
    <source>
        <dbReference type="Pfam" id="PF01323"/>
    </source>
</evidence>
<evidence type="ECO:0000313" key="2">
    <source>
        <dbReference type="EMBL" id="WGZ90011.1"/>
    </source>
</evidence>
<dbReference type="Gene3D" id="3.40.30.10">
    <property type="entry name" value="Glutaredoxin"/>
    <property type="match status" value="1"/>
</dbReference>
<accession>A0AA95H8G5</accession>
<organism evidence="2">
    <name type="scientific">Candidatus Thiocaldithrix dubininis</name>
    <dbReference type="NCBI Taxonomy" id="3080823"/>
    <lineage>
        <taxon>Bacteria</taxon>
        <taxon>Pseudomonadati</taxon>
        <taxon>Pseudomonadota</taxon>
        <taxon>Gammaproteobacteria</taxon>
        <taxon>Thiotrichales</taxon>
        <taxon>Thiotrichaceae</taxon>
        <taxon>Candidatus Thiocaldithrix</taxon>
    </lineage>
</organism>
<reference evidence="2" key="2">
    <citation type="submission" date="2023-04" db="EMBL/GenBank/DDBJ databases">
        <authorList>
            <person name="Beletskiy A.V."/>
            <person name="Mardanov A.V."/>
            <person name="Ravin N.V."/>
        </authorList>
    </citation>
    <scope>NUCLEOTIDE SEQUENCE</scope>
    <source>
        <strain evidence="2">GKL-01</strain>
    </source>
</reference>
<dbReference type="AlphaFoldDB" id="A0AA95H8G5"/>
<dbReference type="EMBL" id="CP124755">
    <property type="protein sequence ID" value="WGZ90011.1"/>
    <property type="molecule type" value="Genomic_DNA"/>
</dbReference>
<dbReference type="CDD" id="cd03024">
    <property type="entry name" value="DsbA_FrnE"/>
    <property type="match status" value="1"/>
</dbReference>
<dbReference type="Pfam" id="PF01323">
    <property type="entry name" value="DSBA"/>
    <property type="match status" value="1"/>
</dbReference>
<protein>
    <submittedName>
        <fullName evidence="2">DsbA family oxidoreductase</fullName>
    </submittedName>
</protein>